<protein>
    <submittedName>
        <fullName evidence="2">Uncharacterized protein</fullName>
    </submittedName>
</protein>
<feature type="compositionally biased region" description="Low complexity" evidence="1">
    <location>
        <begin position="90"/>
        <end position="103"/>
    </location>
</feature>
<feature type="compositionally biased region" description="Low complexity" evidence="1">
    <location>
        <begin position="24"/>
        <end position="36"/>
    </location>
</feature>
<dbReference type="STRING" id="69771.A0A1V6PIV1"/>
<dbReference type="EMBL" id="MDYL01000003">
    <property type="protein sequence ID" value="OQD76914.1"/>
    <property type="molecule type" value="Genomic_DNA"/>
</dbReference>
<feature type="compositionally biased region" description="Polar residues" evidence="1">
    <location>
        <begin position="772"/>
        <end position="789"/>
    </location>
</feature>
<feature type="compositionally biased region" description="Polar residues" evidence="1">
    <location>
        <begin position="305"/>
        <end position="316"/>
    </location>
</feature>
<feature type="compositionally biased region" description="Basic and acidic residues" evidence="1">
    <location>
        <begin position="900"/>
        <end position="910"/>
    </location>
</feature>
<feature type="compositionally biased region" description="Polar residues" evidence="1">
    <location>
        <begin position="194"/>
        <end position="225"/>
    </location>
</feature>
<evidence type="ECO:0000256" key="1">
    <source>
        <dbReference type="SAM" id="MobiDB-lite"/>
    </source>
</evidence>
<dbReference type="OMA" id="NPGHRRD"/>
<feature type="compositionally biased region" description="Polar residues" evidence="1">
    <location>
        <begin position="334"/>
        <end position="346"/>
    </location>
</feature>
<comment type="caution">
    <text evidence="2">The sequence shown here is derived from an EMBL/GenBank/DDBJ whole genome shotgun (WGS) entry which is preliminary data.</text>
</comment>
<feature type="compositionally biased region" description="Basic and acidic residues" evidence="1">
    <location>
        <begin position="1381"/>
        <end position="1409"/>
    </location>
</feature>
<feature type="compositionally biased region" description="Acidic residues" evidence="1">
    <location>
        <begin position="63"/>
        <end position="76"/>
    </location>
</feature>
<feature type="compositionally biased region" description="Basic and acidic residues" evidence="1">
    <location>
        <begin position="930"/>
        <end position="939"/>
    </location>
</feature>
<feature type="compositionally biased region" description="Basic and acidic residues" evidence="1">
    <location>
        <begin position="136"/>
        <end position="147"/>
    </location>
</feature>
<proteinExistence type="predicted"/>
<feature type="region of interest" description="Disordered" evidence="1">
    <location>
        <begin position="1"/>
        <end position="604"/>
    </location>
</feature>
<sequence>MADPNHFQWHGRTAQRLPSPPSANSPLSPASGGSNPVSFTPNVNRAKTKRWVEAKQYSYDGGDWGDDDDDEEEEEPPVPPRPPYATHRTGSSSELSSRRLSGLAFGANDSRRSVSAEVTADSSGGDKILPFIRPADLYKRMREEKPSTDSGRQAEASPPTQAPVATRDPSSSMRLPEVQRMSAFGTDFLGGDDSNLQQQTSPDFQQASLQHNPSQASSEGFTSVVHQAFDVPETPNSTTAGSVVRSDSDATSTISPIMNNRGYPDDKTPTILEEPAESHTPTGLSTGPSGVSFEPGHRRDISLPSPDNSPSKQPVVTDQEAPKSGHGEILAISPGQNSDQSESSASYKGASIIPPSSPANKDFVAPLKFGSIATSESEGYRGDIPTIVGRASPQDADNDRLREEIIRSLSRENSQEPEESTQQPQSQGAQEESIPRQYEKFWSADPQSGSTLDAAPRPLVSEPNPPALQNPYASSGTLSGDAQPKKPKMVRRFSWESSDDDDEPAPQIPGGYTSPPPLDAALAIQVPEPIPDDSDQLAPDDLSREAPVADGEVSGSDSQRIEKPRLSLVLPTADKSPPPPQISGPVDAPQSEAETPVPVNVGTSDIGESKLQGFREILSLTTPHARIRAFNKTRDQFAALDSGLNHWLECTIHDHPEYADLVQSSQSLSADFPRTSPARSRFPKLTSLGNLTARDENTPASASHARRPSGHIGTIVSRQHVAQGGKDLFLTAGSLGGKAGEAARGLFAKGRSKLRPSGDKGQSATEGRRKSGQFQYSFPSETTGAQGDSSLRKSIDFGGLSIFKGRNEYSTAGRLDAKDSSQGNSGDGERTGKRFKRRRSMDFLRNTFGVSSSAEPTKPIPSSSNVEKRKSGGLIGESDFANDFEQEMIAALGLSPTKPGSEDSSAKHVEQLLNNGPKDNTEATQGVTGADKEFLRDKSLPVLPSQSSDDLVSAEAANAKSQPGLDFSRPTTPSIQPVFDKDVKPATPPKDLPRKGLSPKHLPPTDASIKEASLIPQPSRGQRQPSVSTLGADEKHAHDPSKAEMETPPSPIQETTREAKDTVYGTPLPQAKISNGSLPHVEADNTGFAPISMPPSSAEILESKRRSISGLPLSTPGVQSPLRNEVRYSPGTRSSMLSFGSFGRQSQSRPATPANGLSSRAGSASPAPNNDSKMNKLKTFGRRRRVSVGDLLTGLQGNIQGSIQGPSEGGKRKRTFSRISGLFNRSQESQPLDTKTNDHSKIDTTAPESKALPIPPNGHSRTSYPQNGHSNTHDSVTYKELPAMPALDSQSTSEATPVSRDTRRASMLLPPIASSNLVSGRFYSQMSADTPSSARHTRVRSQPLMAPHLSPIAPSDSRSVSQSSPHLLSLDGWYSQELQAEEAHCSQERRQSPRPFELQDKRQGQDQNHHTSQPALDRSLSMESRRRAGKSESANTAAPNNITVSNASIYPDHPHRDSEPRTLNEPAEPVELAITKDDTSEEIAMSPTAYPGQEWRPMYY</sequence>
<organism evidence="2 3">
    <name type="scientific">Penicillium decumbens</name>
    <dbReference type="NCBI Taxonomy" id="69771"/>
    <lineage>
        <taxon>Eukaryota</taxon>
        <taxon>Fungi</taxon>
        <taxon>Dikarya</taxon>
        <taxon>Ascomycota</taxon>
        <taxon>Pezizomycotina</taxon>
        <taxon>Eurotiomycetes</taxon>
        <taxon>Eurotiomycetidae</taxon>
        <taxon>Eurotiales</taxon>
        <taxon>Aspergillaceae</taxon>
        <taxon>Penicillium</taxon>
    </lineage>
</organism>
<feature type="compositionally biased region" description="Polar residues" evidence="1">
    <location>
        <begin position="471"/>
        <end position="480"/>
    </location>
</feature>
<feature type="compositionally biased region" description="Polar residues" evidence="1">
    <location>
        <begin position="1131"/>
        <end position="1172"/>
    </location>
</feature>
<reference evidence="3" key="1">
    <citation type="journal article" date="2017" name="Nat. Microbiol.">
        <title>Global analysis of biosynthetic gene clusters reveals vast potential of secondary metabolite production in Penicillium species.</title>
        <authorList>
            <person name="Nielsen J.C."/>
            <person name="Grijseels S."/>
            <person name="Prigent S."/>
            <person name="Ji B."/>
            <person name="Dainat J."/>
            <person name="Nielsen K.F."/>
            <person name="Frisvad J.C."/>
            <person name="Workman M."/>
            <person name="Nielsen J."/>
        </authorList>
    </citation>
    <scope>NUCLEOTIDE SEQUENCE [LARGE SCALE GENOMIC DNA]</scope>
    <source>
        <strain evidence="3">IBT 11843</strain>
    </source>
</reference>
<name>A0A1V6PIV1_PENDC</name>
<feature type="compositionally biased region" description="Polar residues" evidence="1">
    <location>
        <begin position="1223"/>
        <end position="1234"/>
    </location>
</feature>
<keyword evidence="3" id="KW-1185">Reference proteome</keyword>
<feature type="region of interest" description="Disordered" evidence="1">
    <location>
        <begin position="1381"/>
        <end position="1500"/>
    </location>
</feature>
<evidence type="ECO:0000313" key="3">
    <source>
        <dbReference type="Proteomes" id="UP000191522"/>
    </source>
</evidence>
<feature type="region of interest" description="Disordered" evidence="1">
    <location>
        <begin position="813"/>
        <end position="1079"/>
    </location>
</feature>
<feature type="compositionally biased region" description="Polar residues" evidence="1">
    <location>
        <begin position="249"/>
        <end position="258"/>
    </location>
</feature>
<feature type="compositionally biased region" description="Polar residues" evidence="1">
    <location>
        <begin position="912"/>
        <end position="927"/>
    </location>
</feature>
<feature type="compositionally biased region" description="Basic and acidic residues" evidence="1">
    <location>
        <begin position="1452"/>
        <end position="1462"/>
    </location>
</feature>
<evidence type="ECO:0000313" key="2">
    <source>
        <dbReference type="EMBL" id="OQD76914.1"/>
    </source>
</evidence>
<feature type="compositionally biased region" description="Basic and acidic residues" evidence="1">
    <location>
        <begin position="397"/>
        <end position="414"/>
    </location>
</feature>
<feature type="compositionally biased region" description="Polar residues" evidence="1">
    <location>
        <begin position="848"/>
        <end position="865"/>
    </location>
</feature>
<feature type="compositionally biased region" description="Basic and acidic residues" evidence="1">
    <location>
        <begin position="1032"/>
        <end position="1045"/>
    </location>
</feature>
<feature type="compositionally biased region" description="Polar residues" evidence="1">
    <location>
        <begin position="279"/>
        <end position="289"/>
    </location>
</feature>
<dbReference type="Proteomes" id="UP000191522">
    <property type="component" value="Unassembled WGS sequence"/>
</dbReference>
<dbReference type="OrthoDB" id="5151921at2759"/>
<gene>
    <name evidence="2" type="ORF">PENDEC_c003G01032</name>
</gene>
<feature type="region of interest" description="Disordered" evidence="1">
    <location>
        <begin position="1107"/>
        <end position="1182"/>
    </location>
</feature>
<feature type="compositionally biased region" description="Polar residues" evidence="1">
    <location>
        <begin position="1432"/>
        <end position="1448"/>
    </location>
</feature>
<feature type="compositionally biased region" description="Polar residues" evidence="1">
    <location>
        <begin position="1259"/>
        <end position="1275"/>
    </location>
</feature>
<feature type="region of interest" description="Disordered" evidence="1">
    <location>
        <begin position="670"/>
        <end position="710"/>
    </location>
</feature>
<feature type="region of interest" description="Disordered" evidence="1">
    <location>
        <begin position="747"/>
        <end position="791"/>
    </location>
</feature>
<accession>A0A1V6PIV1</accession>
<feature type="region of interest" description="Disordered" evidence="1">
    <location>
        <begin position="1221"/>
        <end position="1311"/>
    </location>
</feature>
<feature type="compositionally biased region" description="Polar residues" evidence="1">
    <location>
        <begin position="1019"/>
        <end position="1029"/>
    </location>
</feature>